<reference evidence="5 6" key="1">
    <citation type="submission" date="2018-08" db="EMBL/GenBank/DDBJ databases">
        <title>Diversity &amp; Physiological Properties of Lignin-Decomposing Actinobacteria from Soil.</title>
        <authorList>
            <person name="Roh S.G."/>
            <person name="Kim S.B."/>
        </authorList>
    </citation>
    <scope>NUCLEOTIDE SEQUENCE [LARGE SCALE GENOMIC DNA]</scope>
    <source>
        <strain evidence="5 6">MMS17-GH009</strain>
    </source>
</reference>
<dbReference type="Proteomes" id="UP000263377">
    <property type="component" value="Unassembled WGS sequence"/>
</dbReference>
<dbReference type="GO" id="GO:0030246">
    <property type="term" value="F:carbohydrate binding"/>
    <property type="evidence" value="ECO:0007669"/>
    <property type="project" value="UniProtKB-KW"/>
</dbReference>
<evidence type="ECO:0000313" key="5">
    <source>
        <dbReference type="EMBL" id="RGD56694.1"/>
    </source>
</evidence>
<dbReference type="Pfam" id="PF17882">
    <property type="entry name" value="SBD"/>
    <property type="match status" value="1"/>
</dbReference>
<gene>
    <name evidence="5" type="ORF">DR950_01810</name>
</gene>
<dbReference type="RefSeq" id="WP_049650890.1">
    <property type="nucleotide sequence ID" value="NZ_QVIG01000001.1"/>
</dbReference>
<evidence type="ECO:0000256" key="2">
    <source>
        <dbReference type="ARBA" id="ARBA00022734"/>
    </source>
</evidence>
<evidence type="ECO:0000256" key="1">
    <source>
        <dbReference type="ARBA" id="ARBA00008512"/>
    </source>
</evidence>
<sequence>MATYNTEIYTGGGGWQADEPLTLNIANRGQAVGDGTPSTGTTVTWTSPDAGAGNVTFFDDGNSFRGTAQFPGEGPVEYRGSLAD</sequence>
<protein>
    <recommendedName>
        <fullName evidence="4">OAA-family lectin sugar binding domain-containing protein</fullName>
    </recommendedName>
</protein>
<dbReference type="InterPro" id="IPR040964">
    <property type="entry name" value="SBD"/>
</dbReference>
<keyword evidence="6" id="KW-1185">Reference proteome</keyword>
<proteinExistence type="inferred from homology"/>
<organism evidence="5 6">
    <name type="scientific">Kitasatospora xanthocidica</name>
    <dbReference type="NCBI Taxonomy" id="83382"/>
    <lineage>
        <taxon>Bacteria</taxon>
        <taxon>Bacillati</taxon>
        <taxon>Actinomycetota</taxon>
        <taxon>Actinomycetes</taxon>
        <taxon>Kitasatosporales</taxon>
        <taxon>Streptomycetaceae</taxon>
        <taxon>Kitasatospora</taxon>
    </lineage>
</organism>
<dbReference type="Gene3D" id="2.40.128.450">
    <property type="match status" value="1"/>
</dbReference>
<keyword evidence="2" id="KW-0430">Lectin</keyword>
<accession>A0A372ZM91</accession>
<name>A0A372ZM91_9ACTN</name>
<keyword evidence="3" id="KW-0677">Repeat</keyword>
<dbReference type="AlphaFoldDB" id="A0A372ZM91"/>
<evidence type="ECO:0000256" key="3">
    <source>
        <dbReference type="ARBA" id="ARBA00022737"/>
    </source>
</evidence>
<evidence type="ECO:0000259" key="4">
    <source>
        <dbReference type="Pfam" id="PF17882"/>
    </source>
</evidence>
<dbReference type="InterPro" id="IPR053726">
    <property type="entry name" value="Bacterial_Lectin_Domain_sf"/>
</dbReference>
<comment type="similarity">
    <text evidence="1">Belongs to the bacterial lectin family.</text>
</comment>
<comment type="caution">
    <text evidence="5">The sequence shown here is derived from an EMBL/GenBank/DDBJ whole genome shotgun (WGS) entry which is preliminary data.</text>
</comment>
<feature type="domain" description="OAA-family lectin sugar binding" evidence="4">
    <location>
        <begin position="2"/>
        <end position="82"/>
    </location>
</feature>
<dbReference type="EMBL" id="QVIG01000001">
    <property type="protein sequence ID" value="RGD56694.1"/>
    <property type="molecule type" value="Genomic_DNA"/>
</dbReference>
<evidence type="ECO:0000313" key="6">
    <source>
        <dbReference type="Proteomes" id="UP000263377"/>
    </source>
</evidence>